<reference evidence="1 2" key="1">
    <citation type="submission" date="2018-08" db="EMBL/GenBank/DDBJ databases">
        <title>Murine metabolic-syndrome-specific gut microbial biobank.</title>
        <authorList>
            <person name="Liu C."/>
        </authorList>
    </citation>
    <scope>NUCLEOTIDE SEQUENCE [LARGE SCALE GENOMIC DNA]</scope>
    <source>
        <strain evidence="1 2">28</strain>
    </source>
</reference>
<dbReference type="EMBL" id="QXWK01000017">
    <property type="protein sequence ID" value="NBH61939.1"/>
    <property type="molecule type" value="Genomic_DNA"/>
</dbReference>
<organism evidence="1 2">
    <name type="scientific">Anaerotruncus colihominis</name>
    <dbReference type="NCBI Taxonomy" id="169435"/>
    <lineage>
        <taxon>Bacteria</taxon>
        <taxon>Bacillati</taxon>
        <taxon>Bacillota</taxon>
        <taxon>Clostridia</taxon>
        <taxon>Eubacteriales</taxon>
        <taxon>Oscillospiraceae</taxon>
        <taxon>Anaerotruncus</taxon>
    </lineage>
</organism>
<sequence length="112" mass="13185">MRCAYILKKTPENMHVWSKNYAYFRSFFIIYAFLQESNATKLMGKKFISSDEKAIKKFQTLLALGDYKDVKTQTKNCFAGEYGRNCEVTKSTFVQKEKAIIELILRCKRRTK</sequence>
<dbReference type="AlphaFoldDB" id="A0A845QJ78"/>
<keyword evidence="2" id="KW-1185">Reference proteome</keyword>
<evidence type="ECO:0000313" key="2">
    <source>
        <dbReference type="Proteomes" id="UP000446866"/>
    </source>
</evidence>
<name>A0A845QJ78_9FIRM</name>
<accession>A0A845QJ78</accession>
<protein>
    <submittedName>
        <fullName evidence="1">Uncharacterized protein</fullName>
    </submittedName>
</protein>
<dbReference type="Proteomes" id="UP000446866">
    <property type="component" value="Unassembled WGS sequence"/>
</dbReference>
<proteinExistence type="predicted"/>
<comment type="caution">
    <text evidence="1">The sequence shown here is derived from an EMBL/GenBank/DDBJ whole genome shotgun (WGS) entry which is preliminary data.</text>
</comment>
<gene>
    <name evidence="1" type="ORF">D0435_09775</name>
</gene>
<evidence type="ECO:0000313" key="1">
    <source>
        <dbReference type="EMBL" id="NBH61939.1"/>
    </source>
</evidence>